<protein>
    <recommendedName>
        <fullName evidence="2">DUF5666 domain-containing protein</fullName>
    </recommendedName>
</protein>
<dbReference type="Pfam" id="PF18914">
    <property type="entry name" value="DUF5666"/>
    <property type="match status" value="1"/>
</dbReference>
<evidence type="ECO:0000313" key="4">
    <source>
        <dbReference type="Proteomes" id="UP000307087"/>
    </source>
</evidence>
<organism evidence="3 4">
    <name type="scientific">Nocardioides caeni</name>
    <dbReference type="NCBI Taxonomy" id="574700"/>
    <lineage>
        <taxon>Bacteria</taxon>
        <taxon>Bacillati</taxon>
        <taxon>Actinomycetota</taxon>
        <taxon>Actinomycetes</taxon>
        <taxon>Propionibacteriales</taxon>
        <taxon>Nocardioidaceae</taxon>
        <taxon>Nocardioides</taxon>
    </lineage>
</organism>
<sequence length="287" mass="27821">MSLTATRPSRSHLAGLAAGATVLAALLTGCGSDDQATAATDAAAQQDPAAQGEQGGQGGGGQMPGTFGLIAAIDGEVFQVQNQMTGQVAVTVGSSTTITDQAAATLADVTAGACVVVRSADDAGEADDAAADSETTEVVASSVAITAATDEGCAGGSGGLGGPGGPGGGERPTDLPSDMPEMPDGEMPAMPEMPEMPESGRPGGFGGLGAFGEVTSVTASGFVVEGMNGDVTVTVSGDTTYTQQVAADEDALEIGRCVQVQGDADDTGAVTATSIAVSDAVDDQCAR</sequence>
<feature type="compositionally biased region" description="Gly residues" evidence="1">
    <location>
        <begin position="153"/>
        <end position="170"/>
    </location>
</feature>
<keyword evidence="4" id="KW-1185">Reference proteome</keyword>
<feature type="region of interest" description="Disordered" evidence="1">
    <location>
        <begin position="38"/>
        <end position="63"/>
    </location>
</feature>
<feature type="domain" description="DUF5666" evidence="2">
    <location>
        <begin position="212"/>
        <end position="275"/>
    </location>
</feature>
<dbReference type="InterPro" id="IPR043724">
    <property type="entry name" value="DUF5666"/>
</dbReference>
<comment type="caution">
    <text evidence="3">The sequence shown here is derived from an EMBL/GenBank/DDBJ whole genome shotgun (WGS) entry which is preliminary data.</text>
</comment>
<dbReference type="RefSeq" id="WP_136564491.1">
    <property type="nucleotide sequence ID" value="NZ_BAABLS010000001.1"/>
</dbReference>
<feature type="region of interest" description="Disordered" evidence="1">
    <location>
        <begin position="150"/>
        <end position="188"/>
    </location>
</feature>
<evidence type="ECO:0000259" key="2">
    <source>
        <dbReference type="Pfam" id="PF18914"/>
    </source>
</evidence>
<feature type="compositionally biased region" description="Low complexity" evidence="1">
    <location>
        <begin position="176"/>
        <end position="188"/>
    </location>
</feature>
<evidence type="ECO:0000256" key="1">
    <source>
        <dbReference type="SAM" id="MobiDB-lite"/>
    </source>
</evidence>
<dbReference type="Proteomes" id="UP000307087">
    <property type="component" value="Unassembled WGS sequence"/>
</dbReference>
<feature type="compositionally biased region" description="Gly residues" evidence="1">
    <location>
        <begin position="53"/>
        <end position="63"/>
    </location>
</feature>
<dbReference type="PROSITE" id="PS51257">
    <property type="entry name" value="PROKAR_LIPOPROTEIN"/>
    <property type="match status" value="1"/>
</dbReference>
<reference evidence="3 4" key="1">
    <citation type="journal article" date="2009" name="Int. J. Syst. Evol. Microbiol.">
        <title>Nocardioides caeni sp. nov., isolated from wastewater.</title>
        <authorList>
            <person name="Yoon J.H."/>
            <person name="Kang S.J."/>
            <person name="Park S."/>
            <person name="Kim W."/>
            <person name="Oh T.K."/>
        </authorList>
    </citation>
    <scope>NUCLEOTIDE SEQUENCE [LARGE SCALE GENOMIC DNA]</scope>
    <source>
        <strain evidence="3 4">DSM 23134</strain>
    </source>
</reference>
<proteinExistence type="predicted"/>
<gene>
    <name evidence="3" type="ORF">E9934_19070</name>
</gene>
<dbReference type="EMBL" id="STGW01000026">
    <property type="protein sequence ID" value="THV08795.1"/>
    <property type="molecule type" value="Genomic_DNA"/>
</dbReference>
<name>A0A4S8MZM4_9ACTN</name>
<dbReference type="OrthoDB" id="3790380at2"/>
<feature type="compositionally biased region" description="Low complexity" evidence="1">
    <location>
        <begin position="38"/>
        <end position="52"/>
    </location>
</feature>
<evidence type="ECO:0000313" key="3">
    <source>
        <dbReference type="EMBL" id="THV08795.1"/>
    </source>
</evidence>
<accession>A0A4S8MZM4</accession>
<dbReference type="AlphaFoldDB" id="A0A4S8MZM4"/>